<organism evidence="1 2">
    <name type="scientific">Rhizophagus clarus</name>
    <dbReference type="NCBI Taxonomy" id="94130"/>
    <lineage>
        <taxon>Eukaryota</taxon>
        <taxon>Fungi</taxon>
        <taxon>Fungi incertae sedis</taxon>
        <taxon>Mucoromycota</taxon>
        <taxon>Glomeromycotina</taxon>
        <taxon>Glomeromycetes</taxon>
        <taxon>Glomerales</taxon>
        <taxon>Glomeraceae</taxon>
        <taxon>Rhizophagus</taxon>
    </lineage>
</organism>
<name>A0A2Z6QT92_9GLOM</name>
<evidence type="ECO:0000313" key="1">
    <source>
        <dbReference type="EMBL" id="GBB87951.1"/>
    </source>
</evidence>
<comment type="caution">
    <text evidence="1">The sequence shown here is derived from an EMBL/GenBank/DDBJ whole genome shotgun (WGS) entry which is preliminary data.</text>
</comment>
<reference evidence="1 2" key="1">
    <citation type="submission" date="2017-11" db="EMBL/GenBank/DDBJ databases">
        <title>The genome of Rhizophagus clarus HR1 reveals common genetic basis of auxotrophy among arbuscular mycorrhizal fungi.</title>
        <authorList>
            <person name="Kobayashi Y."/>
        </authorList>
    </citation>
    <scope>NUCLEOTIDE SEQUENCE [LARGE SCALE GENOMIC DNA]</scope>
    <source>
        <strain evidence="1 2">HR1</strain>
    </source>
</reference>
<proteinExistence type="predicted"/>
<dbReference type="EMBL" id="BEXD01000496">
    <property type="protein sequence ID" value="GBB87951.1"/>
    <property type="molecule type" value="Genomic_DNA"/>
</dbReference>
<protein>
    <submittedName>
        <fullName evidence="1">Uncharacterized protein</fullName>
    </submittedName>
</protein>
<accession>A0A2Z6QT92</accession>
<evidence type="ECO:0000313" key="2">
    <source>
        <dbReference type="Proteomes" id="UP000247702"/>
    </source>
</evidence>
<dbReference type="AlphaFoldDB" id="A0A2Z6QT92"/>
<keyword evidence="2" id="KW-1185">Reference proteome</keyword>
<sequence length="150" mass="17023">MLKLKSNLNELDQIKQHHFFFFYLYIKPKSTISNNIADKQRQEELDGLLDYIEEVVNKEINQDNEANDVPDRNTYGIASLSRFGKNPYGITGSSCSKEKLIVIVSSSDDELIVIVGSSNDELIVIIGSSDDEIQKNVQKNTPKSKNIRKE</sequence>
<dbReference type="Proteomes" id="UP000247702">
    <property type="component" value="Unassembled WGS sequence"/>
</dbReference>
<gene>
    <name evidence="1" type="ORF">RclHR1_14440010</name>
</gene>